<dbReference type="AlphaFoldDB" id="A0AAV4LVN1"/>
<reference evidence="2 3" key="1">
    <citation type="submission" date="2021-06" db="EMBL/GenBank/DDBJ databases">
        <title>Genome sequence of Babesia caballi.</title>
        <authorList>
            <person name="Yamagishi J."/>
            <person name="Kidaka T."/>
            <person name="Ochi A."/>
        </authorList>
    </citation>
    <scope>NUCLEOTIDE SEQUENCE [LARGE SCALE GENOMIC DNA]</scope>
    <source>
        <strain evidence="2">USDA-D6B2</strain>
    </source>
</reference>
<accession>A0AAV4LVN1</accession>
<dbReference type="Proteomes" id="UP001497744">
    <property type="component" value="Unassembled WGS sequence"/>
</dbReference>
<dbReference type="GeneID" id="94194105"/>
<evidence type="ECO:0000313" key="2">
    <source>
        <dbReference type="EMBL" id="GIX62624.1"/>
    </source>
</evidence>
<sequence>MRKKSERVAPLRGESLAATATTKDGHEDGAEKSHRRHDREPDDEVLHARSDEGLRRYGLHVVLEIDGGDLVLQEPHGLDVRQPGAEGVLDAVDGGAGESALDEAVADGGGREHALDHAQIGGDVGVAGVRREALGSVGLAGRGGIAHGQPQRAAEHQKHGLLVGVDEAGVDVVELPHVVLEGEAGVGVAQLGRHAAVAPVVVDEAHAVQLAAELLVAGVVHGHVLLEGVLDGELLVVNHPHHDHGGDLDPGAPPAVHEHRRAVRLGGVALVPQHGKVGRGVGQGPGVVLLGDVRGPLAQVHVERELLYLVVGV</sequence>
<protein>
    <submittedName>
        <fullName evidence="2">Transcriptional repressor LexA</fullName>
    </submittedName>
</protein>
<comment type="caution">
    <text evidence="2">The sequence shown here is derived from an EMBL/GenBank/DDBJ whole genome shotgun (WGS) entry which is preliminary data.</text>
</comment>
<feature type="region of interest" description="Disordered" evidence="1">
    <location>
        <begin position="1"/>
        <end position="44"/>
    </location>
</feature>
<evidence type="ECO:0000313" key="3">
    <source>
        <dbReference type="Proteomes" id="UP001497744"/>
    </source>
</evidence>
<dbReference type="EMBL" id="BPLF01000002">
    <property type="protein sequence ID" value="GIX62624.1"/>
    <property type="molecule type" value="Genomic_DNA"/>
</dbReference>
<proteinExistence type="predicted"/>
<name>A0AAV4LVN1_BABCB</name>
<dbReference type="RefSeq" id="XP_067714693.1">
    <property type="nucleotide sequence ID" value="XM_067858592.1"/>
</dbReference>
<organism evidence="2 3">
    <name type="scientific">Babesia caballi</name>
    <dbReference type="NCBI Taxonomy" id="5871"/>
    <lineage>
        <taxon>Eukaryota</taxon>
        <taxon>Sar</taxon>
        <taxon>Alveolata</taxon>
        <taxon>Apicomplexa</taxon>
        <taxon>Aconoidasida</taxon>
        <taxon>Piroplasmida</taxon>
        <taxon>Babesiidae</taxon>
        <taxon>Babesia</taxon>
    </lineage>
</organism>
<evidence type="ECO:0000256" key="1">
    <source>
        <dbReference type="SAM" id="MobiDB-lite"/>
    </source>
</evidence>
<gene>
    <name evidence="2" type="ORF">BcabD6B2_20590</name>
</gene>
<feature type="compositionally biased region" description="Basic and acidic residues" evidence="1">
    <location>
        <begin position="23"/>
        <end position="44"/>
    </location>
</feature>
<keyword evidence="3" id="KW-1185">Reference proteome</keyword>